<evidence type="ECO:0000313" key="2">
    <source>
        <dbReference type="Proteomes" id="UP001527882"/>
    </source>
</evidence>
<dbReference type="InterPro" id="IPR048119">
    <property type="entry name" value="KwaB"/>
</dbReference>
<keyword evidence="2" id="KW-1185">Reference proteome</keyword>
<organism evidence="1 2">
    <name type="scientific">Paenibacillus gyeongsangnamensis</name>
    <dbReference type="NCBI Taxonomy" id="3388067"/>
    <lineage>
        <taxon>Bacteria</taxon>
        <taxon>Bacillati</taxon>
        <taxon>Bacillota</taxon>
        <taxon>Bacilli</taxon>
        <taxon>Bacillales</taxon>
        <taxon>Paenibacillaceae</taxon>
        <taxon>Paenibacillus</taxon>
    </lineage>
</organism>
<dbReference type="InterPro" id="IPR032359">
    <property type="entry name" value="KwaB-like"/>
</dbReference>
<dbReference type="Pfam" id="PF16162">
    <property type="entry name" value="KwaB"/>
    <property type="match status" value="1"/>
</dbReference>
<dbReference type="EMBL" id="JAQAGZ010000042">
    <property type="protein sequence ID" value="MCZ8517564.1"/>
    <property type="molecule type" value="Genomic_DNA"/>
</dbReference>
<sequence>MKKKDVIKGVQAILGDTSPSVLAELYFILKNNDGTFLRRIDLDETAQGAISKEFAETVRGELIDDETYSVISISSADDRTNVIYEYDLEEIPSDLNVIDRIIEDEKIPFFNFKKDKLKDIRGIVILFCKDGKNLMLYKQHYPVSLIKKDKGFRLSRLGDKNRFTSLDEDIVRISTSFEFFKLDDTLFIMNINTLEKFFGFHDIIKKKAQLCIKEIEKAGILDNPEVLESMTDTISFSRKMTKIFNFSPVLNKIPMDVIIKFTETHRILGGKFEYNANKDKIKLRTNESKQLFLKLLNDDFLRSELTELYYDSSAKDQLEETSA</sequence>
<gene>
    <name evidence="1" type="ORF">O9H85_35565</name>
</gene>
<reference evidence="1 2" key="1">
    <citation type="submission" date="2022-12" db="EMBL/GenBank/DDBJ databases">
        <title>Draft genome sequence of Paenibacillus sp. dW9.</title>
        <authorList>
            <person name="Choi E.-W."/>
            <person name="Kim D.-U."/>
        </authorList>
    </citation>
    <scope>NUCLEOTIDE SEQUENCE [LARGE SCALE GENOMIC DNA]</scope>
    <source>
        <strain evidence="2">dW9</strain>
    </source>
</reference>
<dbReference type="NCBIfam" id="NF041623">
    <property type="entry name" value="KwaB"/>
    <property type="match status" value="1"/>
</dbReference>
<evidence type="ECO:0000313" key="1">
    <source>
        <dbReference type="EMBL" id="MCZ8517564.1"/>
    </source>
</evidence>
<dbReference type="Proteomes" id="UP001527882">
    <property type="component" value="Unassembled WGS sequence"/>
</dbReference>
<proteinExistence type="predicted"/>
<name>A0ABT4QL17_9BACL</name>
<protein>
    <submittedName>
        <fullName evidence="1">DUF4868 domain-containing protein</fullName>
    </submittedName>
</protein>
<accession>A0ABT4QL17</accession>
<comment type="caution">
    <text evidence="1">The sequence shown here is derived from an EMBL/GenBank/DDBJ whole genome shotgun (WGS) entry which is preliminary data.</text>
</comment>
<dbReference type="RefSeq" id="WP_269886090.1">
    <property type="nucleotide sequence ID" value="NZ_JAQAGZ010000042.1"/>
</dbReference>